<protein>
    <recommendedName>
        <fullName evidence="8 10">Adenylosuccinate synthetase</fullName>
        <shortName evidence="8">AMPSase</shortName>
        <shortName evidence="8">AdSS</shortName>
        <ecNumber evidence="8 10">6.3.4.4</ecNumber>
    </recommendedName>
    <alternativeName>
        <fullName evidence="8">IMP--aspartate ligase</fullName>
    </alternativeName>
</protein>
<dbReference type="GO" id="GO:0046040">
    <property type="term" value="P:IMP metabolic process"/>
    <property type="evidence" value="ECO:0007669"/>
    <property type="project" value="TreeGrafter"/>
</dbReference>
<keyword evidence="3 8" id="KW-0479">Metal-binding</keyword>
<dbReference type="GO" id="GO:0044208">
    <property type="term" value="P:'de novo' AMP biosynthetic process"/>
    <property type="evidence" value="ECO:0007669"/>
    <property type="project" value="UniProtKB-UniRule"/>
</dbReference>
<dbReference type="CDD" id="cd03108">
    <property type="entry name" value="AdSS"/>
    <property type="match status" value="1"/>
</dbReference>
<dbReference type="SUPFAM" id="SSF52540">
    <property type="entry name" value="P-loop containing nucleoside triphosphate hydrolases"/>
    <property type="match status" value="1"/>
</dbReference>
<evidence type="ECO:0000256" key="8">
    <source>
        <dbReference type="HAMAP-Rule" id="MF_00011"/>
    </source>
</evidence>
<dbReference type="Gene3D" id="3.90.170.10">
    <property type="entry name" value="Adenylosuccinate Synthetase, subunit A, domain 3"/>
    <property type="match status" value="1"/>
</dbReference>
<comment type="function">
    <text evidence="8">Plays an important role in the de novo pathway of purine nucleotide biosynthesis. Catalyzes the first committed step in the biosynthesis of AMP from IMP.</text>
</comment>
<feature type="active site" description="Proton donor" evidence="8">
    <location>
        <position position="41"/>
    </location>
</feature>
<dbReference type="FunFam" id="3.90.170.10:FF:000001">
    <property type="entry name" value="Adenylosuccinate synthetase"/>
    <property type="match status" value="1"/>
</dbReference>
<feature type="active site" description="Proton acceptor" evidence="8">
    <location>
        <position position="13"/>
    </location>
</feature>
<feature type="binding site" evidence="8">
    <location>
        <begin position="40"/>
        <end position="42"/>
    </location>
    <ligand>
        <name>GTP</name>
        <dbReference type="ChEBI" id="CHEBI:37565"/>
    </ligand>
</feature>
<dbReference type="InterPro" id="IPR042111">
    <property type="entry name" value="Adenylosuccinate_synth_dom3"/>
</dbReference>
<sequence>MGNVAVLGVQWGDEGKGKIVDFLAQEAEWVVRYQGGTNAGHTVIVKGKKYILHLIPSGILHPGKKCIIGNGMVVDPPELLKEIEDLEKEGIEVKGRLFLSETAHLIMPYHKKLDALSEKLKGKKQIGTTLRGIGPAYSDKMARTSLRVHDLLRPERFKERLEETLRVKNLIIREFFKEEGYSFEELYKDALAWGEALKTYVCNTVHLMRKIIKSGDLVLFEGAQGALLDIDHGTYPFVTSSNTTVGGIFTGLGIPPGHIHRVIGISKAYTTRVGGGPFPTELEGEEGQRLRDRGGEYGATTGRPRRCGWLDLVALKHAAWLNGLTELTITKLDVLDTLEEIKVCIAYDIDGERTEEMPADLDTFSRAKPVYKSFPGWQGLVKGTTNWEDLPTQARTYLEFIEEALNIPIKMVSTGPDRVETVIR</sequence>
<feature type="binding site" evidence="8">
    <location>
        <position position="143"/>
    </location>
    <ligand>
        <name>IMP</name>
        <dbReference type="ChEBI" id="CHEBI:58053"/>
        <note>ligand shared between dimeric partners</note>
    </ligand>
</feature>
<organism evidence="11">
    <name type="scientific">Thermosulfidibacter takaii</name>
    <dbReference type="NCBI Taxonomy" id="412593"/>
    <lineage>
        <taxon>Bacteria</taxon>
        <taxon>Pseudomonadati</taxon>
        <taxon>Thermosulfidibacterota</taxon>
        <taxon>Thermosulfidibacteria</taxon>
        <taxon>Thermosulfidibacterales</taxon>
        <taxon>Thermosulfidibacteraceae</taxon>
    </lineage>
</organism>
<accession>A0A7C0Y8H1</accession>
<dbReference type="SMART" id="SM00788">
    <property type="entry name" value="Adenylsucc_synt"/>
    <property type="match status" value="1"/>
</dbReference>
<evidence type="ECO:0000256" key="2">
    <source>
        <dbReference type="ARBA" id="ARBA00022598"/>
    </source>
</evidence>
<dbReference type="GO" id="GO:0005737">
    <property type="term" value="C:cytoplasm"/>
    <property type="evidence" value="ECO:0007669"/>
    <property type="project" value="UniProtKB-SubCell"/>
</dbReference>
<evidence type="ECO:0000256" key="9">
    <source>
        <dbReference type="PROSITE-ProRule" id="PRU10134"/>
    </source>
</evidence>
<feature type="binding site" description="in other chain" evidence="8">
    <location>
        <position position="224"/>
    </location>
    <ligand>
        <name>IMP</name>
        <dbReference type="ChEBI" id="CHEBI:58053"/>
        <note>ligand shared between dimeric partners</note>
    </ligand>
</feature>
<dbReference type="InterPro" id="IPR027417">
    <property type="entry name" value="P-loop_NTPase"/>
</dbReference>
<evidence type="ECO:0000256" key="5">
    <source>
        <dbReference type="ARBA" id="ARBA00022755"/>
    </source>
</evidence>
<dbReference type="InterPro" id="IPR042110">
    <property type="entry name" value="Adenylosuccinate_synth_dom2"/>
</dbReference>
<comment type="pathway">
    <text evidence="8 10">Purine metabolism; AMP biosynthesis via de novo pathway; AMP from IMP: step 1/2.</text>
</comment>
<dbReference type="InterPro" id="IPR033128">
    <property type="entry name" value="Adenylosuccin_syn_Lys_AS"/>
</dbReference>
<dbReference type="NCBIfam" id="TIGR00184">
    <property type="entry name" value="purA"/>
    <property type="match status" value="1"/>
</dbReference>
<dbReference type="PANTHER" id="PTHR11846">
    <property type="entry name" value="ADENYLOSUCCINATE SYNTHETASE"/>
    <property type="match status" value="1"/>
</dbReference>
<feature type="binding site" evidence="8">
    <location>
        <begin position="331"/>
        <end position="333"/>
    </location>
    <ligand>
        <name>GTP</name>
        <dbReference type="ChEBI" id="CHEBI:37565"/>
    </ligand>
</feature>
<feature type="binding site" description="in other chain" evidence="8">
    <location>
        <position position="303"/>
    </location>
    <ligand>
        <name>IMP</name>
        <dbReference type="ChEBI" id="CHEBI:58053"/>
        <note>ligand shared between dimeric partners</note>
    </ligand>
</feature>
<dbReference type="FunFam" id="1.10.300.10:FF:000001">
    <property type="entry name" value="Adenylosuccinate synthetase"/>
    <property type="match status" value="1"/>
</dbReference>
<feature type="binding site" evidence="8">
    <location>
        <begin position="299"/>
        <end position="305"/>
    </location>
    <ligand>
        <name>substrate</name>
    </ligand>
</feature>
<reference evidence="11" key="1">
    <citation type="journal article" date="2020" name="mSystems">
        <title>Genome- and Community-Level Interaction Insights into Carbon Utilization and Element Cycling Functions of Hydrothermarchaeota in Hydrothermal Sediment.</title>
        <authorList>
            <person name="Zhou Z."/>
            <person name="Liu Y."/>
            <person name="Xu W."/>
            <person name="Pan J."/>
            <person name="Luo Z.H."/>
            <person name="Li M."/>
        </authorList>
    </citation>
    <scope>NUCLEOTIDE SEQUENCE [LARGE SCALE GENOMIC DNA]</scope>
    <source>
        <strain evidence="11">HyVt-115</strain>
    </source>
</reference>
<dbReference type="InterPro" id="IPR018220">
    <property type="entry name" value="Adenylosuccin_syn_GTP-bd"/>
</dbReference>
<dbReference type="EMBL" id="DQWS01000150">
    <property type="protein sequence ID" value="HDD53209.1"/>
    <property type="molecule type" value="Genomic_DNA"/>
</dbReference>
<evidence type="ECO:0000256" key="4">
    <source>
        <dbReference type="ARBA" id="ARBA00022741"/>
    </source>
</evidence>
<feature type="binding site" evidence="8">
    <location>
        <position position="40"/>
    </location>
    <ligand>
        <name>Mg(2+)</name>
        <dbReference type="ChEBI" id="CHEBI:18420"/>
    </ligand>
</feature>
<feature type="binding site" evidence="8">
    <location>
        <begin position="413"/>
        <end position="415"/>
    </location>
    <ligand>
        <name>GTP</name>
        <dbReference type="ChEBI" id="CHEBI:37565"/>
    </ligand>
</feature>
<feature type="binding site" description="in other chain" evidence="8">
    <location>
        <begin position="38"/>
        <end position="41"/>
    </location>
    <ligand>
        <name>IMP</name>
        <dbReference type="ChEBI" id="CHEBI:58053"/>
        <note>ligand shared between dimeric partners</note>
    </ligand>
</feature>
<keyword evidence="5 8" id="KW-0658">Purine biosynthesis</keyword>
<dbReference type="Proteomes" id="UP000885690">
    <property type="component" value="Unassembled WGS sequence"/>
</dbReference>
<feature type="binding site" evidence="8">
    <location>
        <position position="13"/>
    </location>
    <ligand>
        <name>Mg(2+)</name>
        <dbReference type="ChEBI" id="CHEBI:18420"/>
    </ligand>
</feature>
<comment type="subunit">
    <text evidence="1 8">Homodimer.</text>
</comment>
<comment type="similarity">
    <text evidence="8 10">Belongs to the adenylosuccinate synthetase family.</text>
</comment>
<comment type="catalytic activity">
    <reaction evidence="8 10">
        <text>IMP + L-aspartate + GTP = N(6)-(1,2-dicarboxyethyl)-AMP + GDP + phosphate + 2 H(+)</text>
        <dbReference type="Rhea" id="RHEA:15753"/>
        <dbReference type="ChEBI" id="CHEBI:15378"/>
        <dbReference type="ChEBI" id="CHEBI:29991"/>
        <dbReference type="ChEBI" id="CHEBI:37565"/>
        <dbReference type="ChEBI" id="CHEBI:43474"/>
        <dbReference type="ChEBI" id="CHEBI:57567"/>
        <dbReference type="ChEBI" id="CHEBI:58053"/>
        <dbReference type="ChEBI" id="CHEBI:58189"/>
        <dbReference type="EC" id="6.3.4.4"/>
    </reaction>
</comment>
<dbReference type="Gene3D" id="1.10.300.10">
    <property type="entry name" value="Adenylosuccinate Synthetase, subunit A, domain 2"/>
    <property type="match status" value="1"/>
</dbReference>
<keyword evidence="8" id="KW-0963">Cytoplasm</keyword>
<dbReference type="NCBIfam" id="NF002223">
    <property type="entry name" value="PRK01117.1"/>
    <property type="match status" value="1"/>
</dbReference>
<feature type="active site" evidence="9">
    <location>
        <position position="140"/>
    </location>
</feature>
<feature type="binding site" description="in other chain" evidence="8">
    <location>
        <position position="239"/>
    </location>
    <ligand>
        <name>IMP</name>
        <dbReference type="ChEBI" id="CHEBI:58053"/>
        <note>ligand shared between dimeric partners</note>
    </ligand>
</feature>
<gene>
    <name evidence="8" type="primary">purA</name>
    <name evidence="11" type="ORF">ENF32_03985</name>
</gene>
<dbReference type="PROSITE" id="PS00513">
    <property type="entry name" value="ADENYLOSUCCIN_SYN_2"/>
    <property type="match status" value="1"/>
</dbReference>
<evidence type="ECO:0000256" key="10">
    <source>
        <dbReference type="RuleBase" id="RU000520"/>
    </source>
</evidence>
<evidence type="ECO:0000256" key="1">
    <source>
        <dbReference type="ARBA" id="ARBA00011738"/>
    </source>
</evidence>
<dbReference type="Pfam" id="PF00709">
    <property type="entry name" value="Adenylsucc_synt"/>
    <property type="match status" value="1"/>
</dbReference>
<dbReference type="GO" id="GO:0004019">
    <property type="term" value="F:adenylosuccinate synthase activity"/>
    <property type="evidence" value="ECO:0007669"/>
    <property type="project" value="UniProtKB-UniRule"/>
</dbReference>
<keyword evidence="7 8" id="KW-0342">GTP-binding</keyword>
<proteinExistence type="inferred from homology"/>
<evidence type="ECO:0000256" key="7">
    <source>
        <dbReference type="ARBA" id="ARBA00023134"/>
    </source>
</evidence>
<feature type="binding site" description="in other chain" evidence="8">
    <location>
        <position position="129"/>
    </location>
    <ligand>
        <name>IMP</name>
        <dbReference type="ChEBI" id="CHEBI:58053"/>
        <note>ligand shared between dimeric partners</note>
    </ligand>
</feature>
<keyword evidence="4 8" id="KW-0547">Nucleotide-binding</keyword>
<dbReference type="AlphaFoldDB" id="A0A7C0Y8H1"/>
<dbReference type="PANTHER" id="PTHR11846:SF0">
    <property type="entry name" value="ADENYLOSUCCINATE SYNTHETASE"/>
    <property type="match status" value="1"/>
</dbReference>
<feature type="binding site" evidence="8">
    <location>
        <position position="305"/>
    </location>
    <ligand>
        <name>GTP</name>
        <dbReference type="ChEBI" id="CHEBI:37565"/>
    </ligand>
</feature>
<dbReference type="InterPro" id="IPR042109">
    <property type="entry name" value="Adenylosuccinate_synth_dom1"/>
</dbReference>
<comment type="caution">
    <text evidence="11">The sequence shown here is derived from an EMBL/GenBank/DDBJ whole genome shotgun (WGS) entry which is preliminary data.</text>
</comment>
<dbReference type="InterPro" id="IPR001114">
    <property type="entry name" value="Adenylosuccinate_synthetase"/>
</dbReference>
<feature type="binding site" evidence="8">
    <location>
        <begin position="12"/>
        <end position="18"/>
    </location>
    <ligand>
        <name>GTP</name>
        <dbReference type="ChEBI" id="CHEBI:37565"/>
    </ligand>
</feature>
<comment type="subcellular location">
    <subcellularLocation>
        <location evidence="8">Cytoplasm</location>
    </subcellularLocation>
</comment>
<dbReference type="Gene3D" id="3.40.440.10">
    <property type="entry name" value="Adenylosuccinate Synthetase, subunit A, domain 1"/>
    <property type="match status" value="1"/>
</dbReference>
<dbReference type="EC" id="6.3.4.4" evidence="8 10"/>
<evidence type="ECO:0000313" key="11">
    <source>
        <dbReference type="EMBL" id="HDD53209.1"/>
    </source>
</evidence>
<name>A0A7C0Y8H1_9BACT</name>
<dbReference type="GO" id="GO:0000287">
    <property type="term" value="F:magnesium ion binding"/>
    <property type="evidence" value="ECO:0007669"/>
    <property type="project" value="UniProtKB-UniRule"/>
</dbReference>
<dbReference type="GO" id="GO:0005525">
    <property type="term" value="F:GTP binding"/>
    <property type="evidence" value="ECO:0007669"/>
    <property type="project" value="UniProtKB-UniRule"/>
</dbReference>
<dbReference type="UniPathway" id="UPA00075">
    <property type="reaction ID" value="UER00335"/>
</dbReference>
<dbReference type="HAMAP" id="MF_00011">
    <property type="entry name" value="Adenylosucc_synth"/>
    <property type="match status" value="1"/>
</dbReference>
<comment type="cofactor">
    <cofactor evidence="8">
        <name>Mg(2+)</name>
        <dbReference type="ChEBI" id="CHEBI:18420"/>
    </cofactor>
    <text evidence="8">Binds 1 Mg(2+) ion per subunit.</text>
</comment>
<evidence type="ECO:0000256" key="3">
    <source>
        <dbReference type="ARBA" id="ARBA00022723"/>
    </source>
</evidence>
<keyword evidence="6 8" id="KW-0460">Magnesium</keyword>
<dbReference type="PROSITE" id="PS01266">
    <property type="entry name" value="ADENYLOSUCCIN_SYN_1"/>
    <property type="match status" value="1"/>
</dbReference>
<keyword evidence="2 8" id="KW-0436">Ligase</keyword>
<evidence type="ECO:0000256" key="6">
    <source>
        <dbReference type="ARBA" id="ARBA00022842"/>
    </source>
</evidence>
<feature type="binding site" description="in other chain" evidence="8">
    <location>
        <begin position="13"/>
        <end position="16"/>
    </location>
    <ligand>
        <name>IMP</name>
        <dbReference type="ChEBI" id="CHEBI:58053"/>
        <note>ligand shared between dimeric partners</note>
    </ligand>
</feature>